<dbReference type="InterPro" id="IPR036653">
    <property type="entry name" value="CinA-like_C"/>
</dbReference>
<name>A0ABU8LF75_9MICO</name>
<dbReference type="SUPFAM" id="SSF142433">
    <property type="entry name" value="CinA-like"/>
    <property type="match status" value="1"/>
</dbReference>
<dbReference type="Gene3D" id="3.90.950.20">
    <property type="entry name" value="CinA-like"/>
    <property type="match status" value="1"/>
</dbReference>
<dbReference type="InterPro" id="IPR008136">
    <property type="entry name" value="CinA_C"/>
</dbReference>
<dbReference type="Proteomes" id="UP001371224">
    <property type="component" value="Unassembled WGS sequence"/>
</dbReference>
<evidence type="ECO:0000313" key="3">
    <source>
        <dbReference type="Proteomes" id="UP001371224"/>
    </source>
</evidence>
<dbReference type="Pfam" id="PF02464">
    <property type="entry name" value="CinA"/>
    <property type="match status" value="1"/>
</dbReference>
<accession>A0ABU8LF75</accession>
<dbReference type="EMBL" id="JBBDGM010000014">
    <property type="protein sequence ID" value="MEJ1089464.1"/>
    <property type="molecule type" value="Genomic_DNA"/>
</dbReference>
<sequence length="163" mass="16990">MHDTAQLSDLARARGLRIAVAESLTSGTLAETIGAAEGAGEWFGGGIVAYLTDVKERVLGLEPGTDPCSASCAEQLARATRELFDADLTVSTTGVGGPDAEGEHPPGTVYVGWATRTRVGHRLLTLDGDPAQVLDATIDAAVRMLVFHALESDVTDRESQLSG</sequence>
<proteinExistence type="predicted"/>
<gene>
    <name evidence="2" type="ORF">WDU99_14200</name>
</gene>
<evidence type="ECO:0000313" key="2">
    <source>
        <dbReference type="EMBL" id="MEJ1089464.1"/>
    </source>
</evidence>
<keyword evidence="3" id="KW-1185">Reference proteome</keyword>
<organism evidence="2 3">
    <name type="scientific">Microbacterium bandirmense</name>
    <dbReference type="NCBI Taxonomy" id="3122050"/>
    <lineage>
        <taxon>Bacteria</taxon>
        <taxon>Bacillati</taxon>
        <taxon>Actinomycetota</taxon>
        <taxon>Actinomycetes</taxon>
        <taxon>Micrococcales</taxon>
        <taxon>Microbacteriaceae</taxon>
        <taxon>Microbacterium</taxon>
    </lineage>
</organism>
<feature type="domain" description="CinA C-terminal" evidence="1">
    <location>
        <begin position="5"/>
        <end position="145"/>
    </location>
</feature>
<dbReference type="RefSeq" id="WP_337333111.1">
    <property type="nucleotide sequence ID" value="NZ_JBBDGM010000014.1"/>
</dbReference>
<protein>
    <submittedName>
        <fullName evidence="2">CinA family protein</fullName>
    </submittedName>
</protein>
<comment type="caution">
    <text evidence="2">The sequence shown here is derived from an EMBL/GenBank/DDBJ whole genome shotgun (WGS) entry which is preliminary data.</text>
</comment>
<evidence type="ECO:0000259" key="1">
    <source>
        <dbReference type="Pfam" id="PF02464"/>
    </source>
</evidence>
<reference evidence="2 3" key="1">
    <citation type="submission" date="2024-02" db="EMBL/GenBank/DDBJ databases">
        <authorList>
            <person name="Saticioglu I.B."/>
        </authorList>
    </citation>
    <scope>NUCLEOTIDE SEQUENCE [LARGE SCALE GENOMIC DNA]</scope>
    <source>
        <strain evidence="2 3">Mu-80</strain>
    </source>
</reference>
<dbReference type="NCBIfam" id="TIGR00199">
    <property type="entry name" value="PncC_domain"/>
    <property type="match status" value="1"/>
</dbReference>